<keyword evidence="1" id="KW-1133">Transmembrane helix</keyword>
<evidence type="ECO:0000256" key="1">
    <source>
        <dbReference type="SAM" id="Phobius"/>
    </source>
</evidence>
<dbReference type="Proteomes" id="UP000198287">
    <property type="component" value="Unassembled WGS sequence"/>
</dbReference>
<keyword evidence="3" id="KW-1185">Reference proteome</keyword>
<name>A0A226D3V7_FOLCA</name>
<evidence type="ECO:0000313" key="2">
    <source>
        <dbReference type="EMBL" id="OXA40255.1"/>
    </source>
</evidence>
<protein>
    <submittedName>
        <fullName evidence="2">Uncharacterized protein</fullName>
    </submittedName>
</protein>
<dbReference type="AlphaFoldDB" id="A0A226D3V7"/>
<feature type="transmembrane region" description="Helical" evidence="1">
    <location>
        <begin position="46"/>
        <end position="69"/>
    </location>
</feature>
<accession>A0A226D3V7</accession>
<proteinExistence type="predicted"/>
<keyword evidence="1" id="KW-0812">Transmembrane</keyword>
<reference evidence="2 3" key="1">
    <citation type="submission" date="2015-12" db="EMBL/GenBank/DDBJ databases">
        <title>The genome of Folsomia candida.</title>
        <authorList>
            <person name="Faddeeva A."/>
            <person name="Derks M.F."/>
            <person name="Anvar Y."/>
            <person name="Smit S."/>
            <person name="Van Straalen N."/>
            <person name="Roelofs D."/>
        </authorList>
    </citation>
    <scope>NUCLEOTIDE SEQUENCE [LARGE SCALE GENOMIC DNA]</scope>
    <source>
        <strain evidence="2 3">VU population</strain>
        <tissue evidence="2">Whole body</tissue>
    </source>
</reference>
<organism evidence="2 3">
    <name type="scientific">Folsomia candida</name>
    <name type="common">Springtail</name>
    <dbReference type="NCBI Taxonomy" id="158441"/>
    <lineage>
        <taxon>Eukaryota</taxon>
        <taxon>Metazoa</taxon>
        <taxon>Ecdysozoa</taxon>
        <taxon>Arthropoda</taxon>
        <taxon>Hexapoda</taxon>
        <taxon>Collembola</taxon>
        <taxon>Entomobryomorpha</taxon>
        <taxon>Isotomoidea</taxon>
        <taxon>Isotomidae</taxon>
        <taxon>Proisotominae</taxon>
        <taxon>Folsomia</taxon>
    </lineage>
</organism>
<dbReference type="EMBL" id="LNIX01000034">
    <property type="protein sequence ID" value="OXA40255.1"/>
    <property type="molecule type" value="Genomic_DNA"/>
</dbReference>
<keyword evidence="1" id="KW-0472">Membrane</keyword>
<comment type="caution">
    <text evidence="2">The sequence shown here is derived from an EMBL/GenBank/DDBJ whole genome shotgun (WGS) entry which is preliminary data.</text>
</comment>
<sequence length="135" mass="15191">MAPSYVTSSFTEHATKIRFISECPLQWDGKRECLRYKVMRGNVPVIIWHLNLFLVTDIIAGMALLYCAFQILRATPEKPYMPLPIVLILALIAVLCYYGIVGHVMITLYGKDAVSGFNEIINIEGDLVGTRNRGQ</sequence>
<gene>
    <name evidence="2" type="ORF">Fcan01_24894</name>
</gene>
<feature type="transmembrane region" description="Helical" evidence="1">
    <location>
        <begin position="81"/>
        <end position="100"/>
    </location>
</feature>
<evidence type="ECO:0000313" key="3">
    <source>
        <dbReference type="Proteomes" id="UP000198287"/>
    </source>
</evidence>